<dbReference type="SMART" id="SM01134">
    <property type="entry name" value="DeoRC"/>
    <property type="match status" value="1"/>
</dbReference>
<dbReference type="PANTHER" id="PTHR30363">
    <property type="entry name" value="HTH-TYPE TRANSCRIPTIONAL REGULATOR SRLR-RELATED"/>
    <property type="match status" value="1"/>
</dbReference>
<proteinExistence type="predicted"/>
<keyword evidence="2" id="KW-0804">Transcription</keyword>
<accession>A0A9D2CZV9</accession>
<sequence>MKDTIDREILTLLRTEKQADIGELAKQLYVSPSTVRRKLAAMQEKGLVTRIHGGVKINDEYDFFPSFTFRSHQNCLEKKKIALSAIKLIRNGDLIFLDGSTSAFFIAEYLAGYKNIKVVTNGIDTLSLLSRNKIPAYSTGGFISPVNNSVLIGEHAERTIRQFRADVAFVSAQSVQADGEVYDCFEDENVLRNAMCAHAARRVILCDSTKFGRTAQYRLCSLKEFDYMVCDRDVGDYFITRDLPEILFD</sequence>
<evidence type="ECO:0000259" key="3">
    <source>
        <dbReference type="PROSITE" id="PS51000"/>
    </source>
</evidence>
<dbReference type="SUPFAM" id="SSF46785">
    <property type="entry name" value="Winged helix' DNA-binding domain"/>
    <property type="match status" value="1"/>
</dbReference>
<protein>
    <submittedName>
        <fullName evidence="4">DeoR/GlpR family DNA-binding transcription regulator</fullName>
    </submittedName>
</protein>
<dbReference type="PROSITE" id="PS51000">
    <property type="entry name" value="HTH_DEOR_2"/>
    <property type="match status" value="1"/>
</dbReference>
<dbReference type="InterPro" id="IPR011991">
    <property type="entry name" value="ArsR-like_HTH"/>
</dbReference>
<evidence type="ECO:0000256" key="2">
    <source>
        <dbReference type="ARBA" id="ARBA00023163"/>
    </source>
</evidence>
<gene>
    <name evidence="4" type="ORF">H9727_06390</name>
</gene>
<keyword evidence="1" id="KW-0805">Transcription regulation</keyword>
<evidence type="ECO:0000313" key="5">
    <source>
        <dbReference type="Proteomes" id="UP000824132"/>
    </source>
</evidence>
<comment type="caution">
    <text evidence="4">The sequence shown here is derived from an EMBL/GenBank/DDBJ whole genome shotgun (WGS) entry which is preliminary data.</text>
</comment>
<evidence type="ECO:0000256" key="1">
    <source>
        <dbReference type="ARBA" id="ARBA00023015"/>
    </source>
</evidence>
<dbReference type="InterPro" id="IPR036388">
    <property type="entry name" value="WH-like_DNA-bd_sf"/>
</dbReference>
<dbReference type="InterPro" id="IPR037171">
    <property type="entry name" value="NagB/RpiA_transferase-like"/>
</dbReference>
<feature type="domain" description="HTH deoR-type" evidence="3">
    <location>
        <begin position="2"/>
        <end position="57"/>
    </location>
</feature>
<dbReference type="GO" id="GO:0003700">
    <property type="term" value="F:DNA-binding transcription factor activity"/>
    <property type="evidence" value="ECO:0007669"/>
    <property type="project" value="InterPro"/>
</dbReference>
<reference evidence="4" key="2">
    <citation type="submission" date="2021-04" db="EMBL/GenBank/DDBJ databases">
        <authorList>
            <person name="Gilroy R."/>
        </authorList>
    </citation>
    <scope>NUCLEOTIDE SEQUENCE</scope>
    <source>
        <strain evidence="4">CHK187-5294</strain>
    </source>
</reference>
<evidence type="ECO:0000313" key="4">
    <source>
        <dbReference type="EMBL" id="HIZ03899.1"/>
    </source>
</evidence>
<name>A0A9D2CZV9_9FIRM</name>
<dbReference type="InterPro" id="IPR036390">
    <property type="entry name" value="WH_DNA-bd_sf"/>
</dbReference>
<dbReference type="InterPro" id="IPR001034">
    <property type="entry name" value="DeoR_HTH"/>
</dbReference>
<dbReference type="SUPFAM" id="SSF100950">
    <property type="entry name" value="NagB/RpiA/CoA transferase-like"/>
    <property type="match status" value="1"/>
</dbReference>
<dbReference type="CDD" id="cd00090">
    <property type="entry name" value="HTH_ARSR"/>
    <property type="match status" value="1"/>
</dbReference>
<dbReference type="Proteomes" id="UP000824132">
    <property type="component" value="Unassembled WGS sequence"/>
</dbReference>
<dbReference type="GO" id="GO:0003677">
    <property type="term" value="F:DNA binding"/>
    <property type="evidence" value="ECO:0007669"/>
    <property type="project" value="UniProtKB-KW"/>
</dbReference>
<dbReference type="PANTHER" id="PTHR30363:SF44">
    <property type="entry name" value="AGA OPERON TRANSCRIPTIONAL REPRESSOR-RELATED"/>
    <property type="match status" value="1"/>
</dbReference>
<dbReference type="Gene3D" id="1.10.10.10">
    <property type="entry name" value="Winged helix-like DNA-binding domain superfamily/Winged helix DNA-binding domain"/>
    <property type="match status" value="1"/>
</dbReference>
<dbReference type="EMBL" id="DXCL01000037">
    <property type="protein sequence ID" value="HIZ03899.1"/>
    <property type="molecule type" value="Genomic_DNA"/>
</dbReference>
<dbReference type="InterPro" id="IPR050313">
    <property type="entry name" value="Carb_Metab_HTH_regulators"/>
</dbReference>
<dbReference type="SMART" id="SM00420">
    <property type="entry name" value="HTH_DEOR"/>
    <property type="match status" value="1"/>
</dbReference>
<reference evidence="4" key="1">
    <citation type="journal article" date="2021" name="PeerJ">
        <title>Extensive microbial diversity within the chicken gut microbiome revealed by metagenomics and culture.</title>
        <authorList>
            <person name="Gilroy R."/>
            <person name="Ravi A."/>
            <person name="Getino M."/>
            <person name="Pursley I."/>
            <person name="Horton D.L."/>
            <person name="Alikhan N.F."/>
            <person name="Baker D."/>
            <person name="Gharbi K."/>
            <person name="Hall N."/>
            <person name="Watson M."/>
            <person name="Adriaenssens E.M."/>
            <person name="Foster-Nyarko E."/>
            <person name="Jarju S."/>
            <person name="Secka A."/>
            <person name="Antonio M."/>
            <person name="Oren A."/>
            <person name="Chaudhuri R.R."/>
            <person name="La Ragione R."/>
            <person name="Hildebrand F."/>
            <person name="Pallen M.J."/>
        </authorList>
    </citation>
    <scope>NUCLEOTIDE SEQUENCE</scope>
    <source>
        <strain evidence="4">CHK187-5294</strain>
    </source>
</reference>
<keyword evidence="4" id="KW-0238">DNA-binding</keyword>
<dbReference type="Pfam" id="PF00455">
    <property type="entry name" value="DeoRC"/>
    <property type="match status" value="1"/>
</dbReference>
<dbReference type="PRINTS" id="PR00037">
    <property type="entry name" value="HTHLACR"/>
</dbReference>
<dbReference type="Gene3D" id="3.40.50.1360">
    <property type="match status" value="1"/>
</dbReference>
<organism evidence="4 5">
    <name type="scientific">Candidatus Borkfalkia avistercoris</name>
    <dbReference type="NCBI Taxonomy" id="2838504"/>
    <lineage>
        <taxon>Bacteria</taxon>
        <taxon>Bacillati</taxon>
        <taxon>Bacillota</taxon>
        <taxon>Clostridia</taxon>
        <taxon>Christensenellales</taxon>
        <taxon>Christensenellaceae</taxon>
        <taxon>Candidatus Borkfalkia</taxon>
    </lineage>
</organism>
<dbReference type="Pfam" id="PF08220">
    <property type="entry name" value="HTH_DeoR"/>
    <property type="match status" value="1"/>
</dbReference>
<dbReference type="InterPro" id="IPR014036">
    <property type="entry name" value="DeoR-like_C"/>
</dbReference>
<dbReference type="AlphaFoldDB" id="A0A9D2CZV9"/>